<evidence type="ECO:0000313" key="6">
    <source>
        <dbReference type="EMBL" id="PMD65928.1"/>
    </source>
</evidence>
<dbReference type="PANTHER" id="PTHR33337">
    <property type="entry name" value="GFA DOMAIN-CONTAINING PROTEIN"/>
    <property type="match status" value="1"/>
</dbReference>
<evidence type="ECO:0000256" key="4">
    <source>
        <dbReference type="ARBA" id="ARBA00023239"/>
    </source>
</evidence>
<evidence type="ECO:0000256" key="2">
    <source>
        <dbReference type="ARBA" id="ARBA00022723"/>
    </source>
</evidence>
<accession>A0A2J6TSH0</accession>
<proteinExistence type="inferred from homology"/>
<dbReference type="EMBL" id="KZ613745">
    <property type="protein sequence ID" value="PMD65928.1"/>
    <property type="molecule type" value="Genomic_DNA"/>
</dbReference>
<evidence type="ECO:0000256" key="3">
    <source>
        <dbReference type="ARBA" id="ARBA00022833"/>
    </source>
</evidence>
<protein>
    <submittedName>
        <fullName evidence="6">DUF636 domain-containing protein</fullName>
    </submittedName>
</protein>
<dbReference type="GO" id="GO:0046872">
    <property type="term" value="F:metal ion binding"/>
    <property type="evidence" value="ECO:0007669"/>
    <property type="project" value="UniProtKB-KW"/>
</dbReference>
<dbReference type="Gene3D" id="3.90.1590.10">
    <property type="entry name" value="glutathione-dependent formaldehyde- activating enzyme (gfa)"/>
    <property type="match status" value="1"/>
</dbReference>
<dbReference type="GeneID" id="36581074"/>
<name>A0A2J6TSH0_9HELO</name>
<gene>
    <name evidence="6" type="ORF">K444DRAFT_480831</name>
</gene>
<dbReference type="InterPro" id="IPR006913">
    <property type="entry name" value="CENP-V/GFA"/>
</dbReference>
<dbReference type="GO" id="GO:0016846">
    <property type="term" value="F:carbon-sulfur lyase activity"/>
    <property type="evidence" value="ECO:0007669"/>
    <property type="project" value="InterPro"/>
</dbReference>
<feature type="domain" description="CENP-V/GFA" evidence="5">
    <location>
        <begin position="1"/>
        <end position="114"/>
    </location>
</feature>
<dbReference type="PROSITE" id="PS51891">
    <property type="entry name" value="CENP_V_GFA"/>
    <property type="match status" value="1"/>
</dbReference>
<dbReference type="Pfam" id="PF04828">
    <property type="entry name" value="GFA"/>
    <property type="match status" value="1"/>
</dbReference>
<evidence type="ECO:0000313" key="7">
    <source>
        <dbReference type="Proteomes" id="UP000235371"/>
    </source>
</evidence>
<dbReference type="OrthoDB" id="6329284at2759"/>
<dbReference type="InParanoid" id="A0A2J6TSH0"/>
<dbReference type="Proteomes" id="UP000235371">
    <property type="component" value="Unassembled WGS sequence"/>
</dbReference>
<keyword evidence="7" id="KW-1185">Reference proteome</keyword>
<reference evidence="6 7" key="1">
    <citation type="submission" date="2016-04" db="EMBL/GenBank/DDBJ databases">
        <title>A degradative enzymes factory behind the ericoid mycorrhizal symbiosis.</title>
        <authorList>
            <consortium name="DOE Joint Genome Institute"/>
            <person name="Martino E."/>
            <person name="Morin E."/>
            <person name="Grelet G."/>
            <person name="Kuo A."/>
            <person name="Kohler A."/>
            <person name="Daghino S."/>
            <person name="Barry K."/>
            <person name="Choi C."/>
            <person name="Cichocki N."/>
            <person name="Clum A."/>
            <person name="Copeland A."/>
            <person name="Hainaut M."/>
            <person name="Haridas S."/>
            <person name="Labutti K."/>
            <person name="Lindquist E."/>
            <person name="Lipzen A."/>
            <person name="Khouja H.-R."/>
            <person name="Murat C."/>
            <person name="Ohm R."/>
            <person name="Olson A."/>
            <person name="Spatafora J."/>
            <person name="Veneault-Fourrey C."/>
            <person name="Henrissat B."/>
            <person name="Grigoriev I."/>
            <person name="Martin F."/>
            <person name="Perotto S."/>
        </authorList>
    </citation>
    <scope>NUCLEOTIDE SEQUENCE [LARGE SCALE GENOMIC DNA]</scope>
    <source>
        <strain evidence="6 7">E</strain>
    </source>
</reference>
<dbReference type="InterPro" id="IPR011057">
    <property type="entry name" value="Mss4-like_sf"/>
</dbReference>
<evidence type="ECO:0000256" key="1">
    <source>
        <dbReference type="ARBA" id="ARBA00005495"/>
    </source>
</evidence>
<dbReference type="STRING" id="1095630.A0A2J6TSH0"/>
<keyword evidence="2" id="KW-0479">Metal-binding</keyword>
<keyword evidence="3" id="KW-0862">Zinc</keyword>
<keyword evidence="4" id="KW-0456">Lyase</keyword>
<feature type="non-terminal residue" evidence="6">
    <location>
        <position position="149"/>
    </location>
</feature>
<dbReference type="SUPFAM" id="SSF51316">
    <property type="entry name" value="Mss4-like"/>
    <property type="match status" value="1"/>
</dbReference>
<comment type="similarity">
    <text evidence="1">Belongs to the Gfa family.</text>
</comment>
<sequence>LTGCCQCGHVTYSSSSLPDEFTNCHCQTCRKLSGAPFLTFGRFPTSAITWTSGEESLTKTTYSELAERTHCAACGSPISMQYKCQPGLISITAGTIDEDSVKKELPKISEHIFVENGKKAGWYDIPDDKILRYSKFPPSFQRKIEEWKK</sequence>
<dbReference type="PANTHER" id="PTHR33337:SF40">
    <property type="entry name" value="CENP-V_GFA DOMAIN-CONTAINING PROTEIN-RELATED"/>
    <property type="match status" value="1"/>
</dbReference>
<dbReference type="RefSeq" id="XP_024742832.1">
    <property type="nucleotide sequence ID" value="XM_024872994.1"/>
</dbReference>
<feature type="non-terminal residue" evidence="6">
    <location>
        <position position="1"/>
    </location>
</feature>
<organism evidence="6 7">
    <name type="scientific">Hyaloscypha bicolor E</name>
    <dbReference type="NCBI Taxonomy" id="1095630"/>
    <lineage>
        <taxon>Eukaryota</taxon>
        <taxon>Fungi</taxon>
        <taxon>Dikarya</taxon>
        <taxon>Ascomycota</taxon>
        <taxon>Pezizomycotina</taxon>
        <taxon>Leotiomycetes</taxon>
        <taxon>Helotiales</taxon>
        <taxon>Hyaloscyphaceae</taxon>
        <taxon>Hyaloscypha</taxon>
        <taxon>Hyaloscypha bicolor</taxon>
    </lineage>
</organism>
<evidence type="ECO:0000259" key="5">
    <source>
        <dbReference type="PROSITE" id="PS51891"/>
    </source>
</evidence>
<dbReference type="AlphaFoldDB" id="A0A2J6TSH0"/>